<dbReference type="Gene3D" id="1.10.3720.10">
    <property type="entry name" value="MetI-like"/>
    <property type="match status" value="1"/>
</dbReference>
<gene>
    <name evidence="10" type="ORF">GCM10007977_096860</name>
</gene>
<name>A0A917UC90_9ACTN</name>
<evidence type="ECO:0000256" key="1">
    <source>
        <dbReference type="ARBA" id="ARBA00004651"/>
    </source>
</evidence>
<comment type="similarity">
    <text evidence="7">Belongs to the binding-protein-dependent transport system permease family.</text>
</comment>
<evidence type="ECO:0000313" key="10">
    <source>
        <dbReference type="EMBL" id="GGM80002.1"/>
    </source>
</evidence>
<keyword evidence="4 7" id="KW-0812">Transmembrane</keyword>
<dbReference type="InterPro" id="IPR050901">
    <property type="entry name" value="BP-dep_ABC_trans_perm"/>
</dbReference>
<feature type="transmembrane region" description="Helical" evidence="7">
    <location>
        <begin position="36"/>
        <end position="57"/>
    </location>
</feature>
<dbReference type="PROSITE" id="PS50928">
    <property type="entry name" value="ABC_TM1"/>
    <property type="match status" value="1"/>
</dbReference>
<comment type="caution">
    <text evidence="10">The sequence shown here is derived from an EMBL/GenBank/DDBJ whole genome shotgun (WGS) entry which is preliminary data.</text>
</comment>
<evidence type="ECO:0000256" key="3">
    <source>
        <dbReference type="ARBA" id="ARBA00022475"/>
    </source>
</evidence>
<organism evidence="10 11">
    <name type="scientific">Dactylosporangium sucinum</name>
    <dbReference type="NCBI Taxonomy" id="1424081"/>
    <lineage>
        <taxon>Bacteria</taxon>
        <taxon>Bacillati</taxon>
        <taxon>Actinomycetota</taxon>
        <taxon>Actinomycetes</taxon>
        <taxon>Micromonosporales</taxon>
        <taxon>Micromonosporaceae</taxon>
        <taxon>Dactylosporangium</taxon>
    </lineage>
</organism>
<keyword evidence="2 7" id="KW-0813">Transport</keyword>
<evidence type="ECO:0000256" key="7">
    <source>
        <dbReference type="RuleBase" id="RU363032"/>
    </source>
</evidence>
<feature type="transmembrane region" description="Helical" evidence="7">
    <location>
        <begin position="207"/>
        <end position="232"/>
    </location>
</feature>
<sequence>MTTTQATSAVPAMPDKPAASDATAARRSRPRTAHRVRVAAGVVVCALFLLPLGWMLLTSVKLQRDIFTTPPTFLFVPTGTQYAEAMTSAGLAGKMLNTALVAGGSSVLSLAAGAMAGYALARLRIRGAGLIGVLILASRGVPPIALAVPMFLVARNLGLTDTHATLILAYCSFIIPYVMWLSRGYFLALPKELEESAMLDGCSRMGTFFRVILPISIPGLLATFIFSIVLAWEELLFAMVLTSRHAVTVPVAIAGMVGDTDKGANWGALAAAGMITVIPVVVVALLVQKWLIRGLADGATKG</sequence>
<feature type="transmembrane region" description="Helical" evidence="7">
    <location>
        <begin position="164"/>
        <end position="186"/>
    </location>
</feature>
<dbReference type="AlphaFoldDB" id="A0A917UC90"/>
<feature type="transmembrane region" description="Helical" evidence="7">
    <location>
        <begin position="266"/>
        <end position="287"/>
    </location>
</feature>
<keyword evidence="6 7" id="KW-0472">Membrane</keyword>
<comment type="subcellular location">
    <subcellularLocation>
        <location evidence="1 7">Cell membrane</location>
        <topology evidence="1 7">Multi-pass membrane protein</topology>
    </subcellularLocation>
</comment>
<evidence type="ECO:0000256" key="6">
    <source>
        <dbReference type="ARBA" id="ARBA00023136"/>
    </source>
</evidence>
<feature type="transmembrane region" description="Helical" evidence="7">
    <location>
        <begin position="128"/>
        <end position="152"/>
    </location>
</feature>
<feature type="region of interest" description="Disordered" evidence="8">
    <location>
        <begin position="1"/>
        <end position="30"/>
    </location>
</feature>
<dbReference type="Pfam" id="PF00528">
    <property type="entry name" value="BPD_transp_1"/>
    <property type="match status" value="1"/>
</dbReference>
<accession>A0A917UC90</accession>
<feature type="transmembrane region" description="Helical" evidence="7">
    <location>
        <begin position="99"/>
        <end position="121"/>
    </location>
</feature>
<protein>
    <submittedName>
        <fullName evidence="10">ABC transporter permease</fullName>
    </submittedName>
</protein>
<dbReference type="PANTHER" id="PTHR32243:SF18">
    <property type="entry name" value="INNER MEMBRANE ABC TRANSPORTER PERMEASE PROTEIN YCJP"/>
    <property type="match status" value="1"/>
</dbReference>
<keyword evidence="11" id="KW-1185">Reference proteome</keyword>
<keyword evidence="3" id="KW-1003">Cell membrane</keyword>
<proteinExistence type="inferred from homology"/>
<dbReference type="InterPro" id="IPR000515">
    <property type="entry name" value="MetI-like"/>
</dbReference>
<dbReference type="GO" id="GO:0005886">
    <property type="term" value="C:plasma membrane"/>
    <property type="evidence" value="ECO:0007669"/>
    <property type="project" value="UniProtKB-SubCell"/>
</dbReference>
<reference evidence="10" key="2">
    <citation type="submission" date="2020-09" db="EMBL/GenBank/DDBJ databases">
        <authorList>
            <person name="Sun Q."/>
            <person name="Ohkuma M."/>
        </authorList>
    </citation>
    <scope>NUCLEOTIDE SEQUENCE</scope>
    <source>
        <strain evidence="10">JCM 19831</strain>
    </source>
</reference>
<evidence type="ECO:0000256" key="8">
    <source>
        <dbReference type="SAM" id="MobiDB-lite"/>
    </source>
</evidence>
<dbReference type="CDD" id="cd06261">
    <property type="entry name" value="TM_PBP2"/>
    <property type="match status" value="1"/>
</dbReference>
<reference evidence="10" key="1">
    <citation type="journal article" date="2014" name="Int. J. Syst. Evol. Microbiol.">
        <title>Complete genome sequence of Corynebacterium casei LMG S-19264T (=DSM 44701T), isolated from a smear-ripened cheese.</title>
        <authorList>
            <consortium name="US DOE Joint Genome Institute (JGI-PGF)"/>
            <person name="Walter F."/>
            <person name="Albersmeier A."/>
            <person name="Kalinowski J."/>
            <person name="Ruckert C."/>
        </authorList>
    </citation>
    <scope>NUCLEOTIDE SEQUENCE</scope>
    <source>
        <strain evidence="10">JCM 19831</strain>
    </source>
</reference>
<dbReference type="GO" id="GO:0055085">
    <property type="term" value="P:transmembrane transport"/>
    <property type="evidence" value="ECO:0007669"/>
    <property type="project" value="InterPro"/>
</dbReference>
<feature type="domain" description="ABC transmembrane type-1" evidence="9">
    <location>
        <begin position="95"/>
        <end position="287"/>
    </location>
</feature>
<evidence type="ECO:0000313" key="11">
    <source>
        <dbReference type="Proteomes" id="UP000642070"/>
    </source>
</evidence>
<evidence type="ECO:0000256" key="2">
    <source>
        <dbReference type="ARBA" id="ARBA00022448"/>
    </source>
</evidence>
<dbReference type="SUPFAM" id="SSF161098">
    <property type="entry name" value="MetI-like"/>
    <property type="match status" value="1"/>
</dbReference>
<evidence type="ECO:0000256" key="5">
    <source>
        <dbReference type="ARBA" id="ARBA00022989"/>
    </source>
</evidence>
<dbReference type="Proteomes" id="UP000642070">
    <property type="component" value="Unassembled WGS sequence"/>
</dbReference>
<keyword evidence="5 7" id="KW-1133">Transmembrane helix</keyword>
<dbReference type="InterPro" id="IPR035906">
    <property type="entry name" value="MetI-like_sf"/>
</dbReference>
<dbReference type="PANTHER" id="PTHR32243">
    <property type="entry name" value="MALTOSE TRANSPORT SYSTEM PERMEASE-RELATED"/>
    <property type="match status" value="1"/>
</dbReference>
<evidence type="ECO:0000259" key="9">
    <source>
        <dbReference type="PROSITE" id="PS50928"/>
    </source>
</evidence>
<evidence type="ECO:0000256" key="4">
    <source>
        <dbReference type="ARBA" id="ARBA00022692"/>
    </source>
</evidence>
<dbReference type="EMBL" id="BMPI01000082">
    <property type="protein sequence ID" value="GGM80002.1"/>
    <property type="molecule type" value="Genomic_DNA"/>
</dbReference>